<reference evidence="1" key="1">
    <citation type="journal article" date="2015" name="Nature">
        <title>Complex archaea that bridge the gap between prokaryotes and eukaryotes.</title>
        <authorList>
            <person name="Spang A."/>
            <person name="Saw J.H."/>
            <person name="Jorgensen S.L."/>
            <person name="Zaremba-Niedzwiedzka K."/>
            <person name="Martijn J."/>
            <person name="Lind A.E."/>
            <person name="van Eijk R."/>
            <person name="Schleper C."/>
            <person name="Guy L."/>
            <person name="Ettema T.J."/>
        </authorList>
    </citation>
    <scope>NUCLEOTIDE SEQUENCE</scope>
</reference>
<organism evidence="1">
    <name type="scientific">marine sediment metagenome</name>
    <dbReference type="NCBI Taxonomy" id="412755"/>
    <lineage>
        <taxon>unclassified sequences</taxon>
        <taxon>metagenomes</taxon>
        <taxon>ecological metagenomes</taxon>
    </lineage>
</organism>
<protein>
    <submittedName>
        <fullName evidence="1">Uncharacterized protein</fullName>
    </submittedName>
</protein>
<proteinExistence type="predicted"/>
<dbReference type="AlphaFoldDB" id="A0A0F9BIQ2"/>
<evidence type="ECO:0000313" key="1">
    <source>
        <dbReference type="EMBL" id="KKK84296.1"/>
    </source>
</evidence>
<comment type="caution">
    <text evidence="1">The sequence shown here is derived from an EMBL/GenBank/DDBJ whole genome shotgun (WGS) entry which is preliminary data.</text>
</comment>
<gene>
    <name evidence="1" type="ORF">LCGC14_2784780</name>
</gene>
<sequence>MLDNKGKAELLGMPFGTAQGKL</sequence>
<name>A0A0F9BIQ2_9ZZZZ</name>
<accession>A0A0F9BIQ2</accession>
<dbReference type="EMBL" id="LAZR01051844">
    <property type="protein sequence ID" value="KKK84296.1"/>
    <property type="molecule type" value="Genomic_DNA"/>
</dbReference>
<feature type="non-terminal residue" evidence="1">
    <location>
        <position position="22"/>
    </location>
</feature>